<evidence type="ECO:0000256" key="6">
    <source>
        <dbReference type="SAM" id="Phobius"/>
    </source>
</evidence>
<evidence type="ECO:0000256" key="4">
    <source>
        <dbReference type="ARBA" id="ARBA00023136"/>
    </source>
</evidence>
<evidence type="ECO:0000313" key="8">
    <source>
        <dbReference type="EMBL" id="CAI3978575.1"/>
    </source>
</evidence>
<dbReference type="Pfam" id="PF00664">
    <property type="entry name" value="ABC_membrane"/>
    <property type="match status" value="1"/>
</dbReference>
<dbReference type="InterPro" id="IPR039421">
    <property type="entry name" value="Type_1_exporter"/>
</dbReference>
<evidence type="ECO:0000313" key="10">
    <source>
        <dbReference type="EMBL" id="CAL4765887.1"/>
    </source>
</evidence>
<evidence type="ECO:0000256" key="3">
    <source>
        <dbReference type="ARBA" id="ARBA00022989"/>
    </source>
</evidence>
<dbReference type="GO" id="GO:0140359">
    <property type="term" value="F:ABC-type transporter activity"/>
    <property type="evidence" value="ECO:0007669"/>
    <property type="project" value="InterPro"/>
</dbReference>
<reference evidence="9" key="2">
    <citation type="submission" date="2024-04" db="EMBL/GenBank/DDBJ databases">
        <authorList>
            <person name="Chen Y."/>
            <person name="Shah S."/>
            <person name="Dougan E. K."/>
            <person name="Thang M."/>
            <person name="Chan C."/>
        </authorList>
    </citation>
    <scope>NUCLEOTIDE SEQUENCE [LARGE SCALE GENOMIC DNA]</scope>
</reference>
<dbReference type="AlphaFoldDB" id="A0A9P1FL85"/>
<dbReference type="EMBL" id="CAMXCT020000422">
    <property type="protein sequence ID" value="CAL1131950.1"/>
    <property type="molecule type" value="Genomic_DNA"/>
</dbReference>
<feature type="transmembrane region" description="Helical" evidence="6">
    <location>
        <begin position="528"/>
        <end position="546"/>
    </location>
</feature>
<feature type="transmembrane region" description="Helical" evidence="6">
    <location>
        <begin position="81"/>
        <end position="102"/>
    </location>
</feature>
<evidence type="ECO:0000313" key="11">
    <source>
        <dbReference type="Proteomes" id="UP001152797"/>
    </source>
</evidence>
<feature type="transmembrane region" description="Helical" evidence="6">
    <location>
        <begin position="368"/>
        <end position="389"/>
    </location>
</feature>
<evidence type="ECO:0000256" key="2">
    <source>
        <dbReference type="ARBA" id="ARBA00022692"/>
    </source>
</evidence>
<dbReference type="PANTHER" id="PTHR43394">
    <property type="entry name" value="ATP-DEPENDENT PERMEASE MDL1, MITOCHONDRIAL"/>
    <property type="match status" value="1"/>
</dbReference>
<evidence type="ECO:0000256" key="5">
    <source>
        <dbReference type="SAM" id="MobiDB-lite"/>
    </source>
</evidence>
<comment type="subcellular location">
    <subcellularLocation>
        <location evidence="1">Membrane</location>
        <topology evidence="1">Multi-pass membrane protein</topology>
    </subcellularLocation>
</comment>
<keyword evidence="3 6" id="KW-1133">Transmembrane helix</keyword>
<feature type="compositionally biased region" description="Polar residues" evidence="5">
    <location>
        <begin position="1"/>
        <end position="11"/>
    </location>
</feature>
<dbReference type="GO" id="GO:0005524">
    <property type="term" value="F:ATP binding"/>
    <property type="evidence" value="ECO:0007669"/>
    <property type="project" value="InterPro"/>
</dbReference>
<dbReference type="EMBL" id="CAMXCT010000422">
    <property type="protein sequence ID" value="CAI3978575.1"/>
    <property type="molecule type" value="Genomic_DNA"/>
</dbReference>
<accession>A0A9P1FL85</accession>
<reference evidence="8" key="1">
    <citation type="submission" date="2022-10" db="EMBL/GenBank/DDBJ databases">
        <authorList>
            <person name="Chen Y."/>
            <person name="Dougan E. K."/>
            <person name="Chan C."/>
            <person name="Rhodes N."/>
            <person name="Thang M."/>
        </authorList>
    </citation>
    <scope>NUCLEOTIDE SEQUENCE</scope>
</reference>
<feature type="compositionally biased region" description="Acidic residues" evidence="5">
    <location>
        <begin position="12"/>
        <end position="26"/>
    </location>
</feature>
<keyword evidence="11" id="KW-1185">Reference proteome</keyword>
<gene>
    <name evidence="8" type="ORF">C1SCF055_LOCUS6616</name>
</gene>
<comment type="caution">
    <text evidence="8">The sequence shown here is derived from an EMBL/GenBank/DDBJ whole genome shotgun (WGS) entry which is preliminary data.</text>
</comment>
<dbReference type="Proteomes" id="UP001152797">
    <property type="component" value="Unassembled WGS sequence"/>
</dbReference>
<organism evidence="8">
    <name type="scientific">Cladocopium goreaui</name>
    <dbReference type="NCBI Taxonomy" id="2562237"/>
    <lineage>
        <taxon>Eukaryota</taxon>
        <taxon>Sar</taxon>
        <taxon>Alveolata</taxon>
        <taxon>Dinophyceae</taxon>
        <taxon>Suessiales</taxon>
        <taxon>Symbiodiniaceae</taxon>
        <taxon>Cladocopium</taxon>
    </lineage>
</organism>
<dbReference type="OrthoDB" id="6500128at2759"/>
<name>A0A9P1FL85_9DINO</name>
<feature type="transmembrane region" description="Helical" evidence="6">
    <location>
        <begin position="153"/>
        <end position="179"/>
    </location>
</feature>
<dbReference type="PROSITE" id="PS50929">
    <property type="entry name" value="ABC_TM1F"/>
    <property type="match status" value="1"/>
</dbReference>
<evidence type="ECO:0000313" key="9">
    <source>
        <dbReference type="EMBL" id="CAL1131950.1"/>
    </source>
</evidence>
<protein>
    <submittedName>
        <fullName evidence="10">ABC transporter B family member 3 (ABC transporter ABCB.3)</fullName>
    </submittedName>
</protein>
<feature type="transmembrane region" description="Helical" evidence="6">
    <location>
        <begin position="39"/>
        <end position="61"/>
    </location>
</feature>
<keyword evidence="2 6" id="KW-0812">Transmembrane</keyword>
<feature type="transmembrane region" description="Helical" evidence="6">
    <location>
        <begin position="552"/>
        <end position="572"/>
    </location>
</feature>
<dbReference type="Gene3D" id="1.20.1560.10">
    <property type="entry name" value="ABC transporter type 1, transmembrane domain"/>
    <property type="match status" value="1"/>
</dbReference>
<evidence type="ECO:0000256" key="1">
    <source>
        <dbReference type="ARBA" id="ARBA00004141"/>
    </source>
</evidence>
<dbReference type="SUPFAM" id="SSF90123">
    <property type="entry name" value="ABC transporter transmembrane region"/>
    <property type="match status" value="1"/>
</dbReference>
<proteinExistence type="predicted"/>
<dbReference type="EMBL" id="CAMXCT030000422">
    <property type="protein sequence ID" value="CAL4765887.1"/>
    <property type="molecule type" value="Genomic_DNA"/>
</dbReference>
<feature type="domain" description="ABC transmembrane type-1" evidence="7">
    <location>
        <begin position="42"/>
        <end position="186"/>
    </location>
</feature>
<evidence type="ECO:0000259" key="7">
    <source>
        <dbReference type="PROSITE" id="PS50929"/>
    </source>
</evidence>
<sequence length="1082" mass="119479">MSENGEYTEVSNSDESEGEQEEEEGNFEVLSQTTWCEKICLFLGSFLALLQGASAPLIAMFTGRAVNVLTTSQPGEILSDMRGVLMRITILAIAQFLLAWGWQTALMWASANQALRWQLLFLKSVLSLDISWFDNNEPAGLAAKLEMDIAQVQIFMAMGLGFLIASIGQFVSGITIAFLHGWQLTLSGGELLNIIDQRFAELEEQVALAGLVPQLHDRLVVMEKMMKQLEDQGFLLLSSDVDSDHRSPALPLASVEPVLTLGHPGPKWTDEAPVQLAGPEEGTENAEESIIDLKSLPAGLSPQAMAEYSPTRRRSSVEGLSHQQTVEMHEQLLDMQTQEYYSFGESTWDLVFFIGTGALGPLGSWQTFLLAVVNVLMQVVFVAIAFFNFTTPEVDETSVQEATRWRRSSGHSLSGYSSLSRESLAQRVCNLDKSLEQSGIQVALYENIERYLKSGREGFESYFTGQMLCIVALICWYLMVAKEVSHALALHRGIIAVPSGQTIIETRENPFTQVRHYKLKRVARRRKFFSLVLLLYRLFAAVLLVWVGTYFLVYTVSVTELILNAVALGIILDIDDLLFDALATTPGRHLVHQLDPLLMPSLPRVRGADAKSAFMTIAIPTLTLLVYFFMLAPMVDTLHDVSSAMCGGNKAFVWDLDRRGVVLLSQTVGGGWEDDAGIKNLAVQEAEEVGFGISQNDSKYGVWLQDVDSLSAATLLNSEEILDANNADCGDLIDGPQGRVALEQLRFVHQNQSIQGCQDVLPFCSSVTRMPDFGLDNGRGWFTRMFCSASCGCRDPVGAINVQGCPYGQGRPCKQSSQFDQLRAELVCVEGSPEELRNSTDWASWVDAIRAYGKSTVAFPLKSEAVKIADAMWDHGCGFQANLSAEGVFWGDCFQWNSSFEWEFKTVEAFCPTTCQCGRAVESSSCPLPFGISCDRLGDRFCLTLNGRHYCPGLTPYQHATLFSKMATNDATIVDPLLPQIQAAHEETVRLLTGATDQLLFTQSSRLGKSFWTTFFFFEVDERLNVTDIDDRITAANANVSEVEANLTEQLLLLSLPVDVLAFVVLRVGDGNSRGKVHVPPI</sequence>
<dbReference type="GO" id="GO:0016020">
    <property type="term" value="C:membrane"/>
    <property type="evidence" value="ECO:0007669"/>
    <property type="project" value="UniProtKB-SubCell"/>
</dbReference>
<feature type="region of interest" description="Disordered" evidence="5">
    <location>
        <begin position="1"/>
        <end position="27"/>
    </location>
</feature>
<dbReference type="InterPro" id="IPR036640">
    <property type="entry name" value="ABC1_TM_sf"/>
</dbReference>
<feature type="transmembrane region" description="Helical" evidence="6">
    <location>
        <begin position="613"/>
        <end position="635"/>
    </location>
</feature>
<keyword evidence="4 6" id="KW-0472">Membrane</keyword>
<dbReference type="InterPro" id="IPR011527">
    <property type="entry name" value="ABC1_TM_dom"/>
</dbReference>